<dbReference type="SUPFAM" id="SSF48208">
    <property type="entry name" value="Six-hairpin glycosidases"/>
    <property type="match status" value="1"/>
</dbReference>
<dbReference type="PROSITE" id="PS51257">
    <property type="entry name" value="PROKAR_LIPOPROTEIN"/>
    <property type="match status" value="1"/>
</dbReference>
<reference evidence="1 2" key="1">
    <citation type="journal article" date="2016" name="BMC Genomics">
        <title>Type VI secretion systems of human gut Bacteroidales segregate into three genetic architectures, two of which are contained on mobile genetic elements.</title>
        <authorList>
            <person name="Coyne M.J."/>
            <person name="Roelofs K.G."/>
            <person name="Comstock L.E."/>
        </authorList>
    </citation>
    <scope>NUCLEOTIDE SEQUENCE [LARGE SCALE GENOMIC DNA]</scope>
    <source>
        <strain evidence="1 2">CL09T03C01</strain>
    </source>
</reference>
<dbReference type="EMBL" id="LRGC01000010">
    <property type="protein sequence ID" value="KWR53981.1"/>
    <property type="molecule type" value="Genomic_DNA"/>
</dbReference>
<protein>
    <submittedName>
        <fullName evidence="1">Uncharacterized protein</fullName>
    </submittedName>
</protein>
<dbReference type="InterPro" id="IPR008928">
    <property type="entry name" value="6-hairpin_glycosidase_sf"/>
</dbReference>
<dbReference type="GO" id="GO:0005975">
    <property type="term" value="P:carbohydrate metabolic process"/>
    <property type="evidence" value="ECO:0007669"/>
    <property type="project" value="InterPro"/>
</dbReference>
<dbReference type="Proteomes" id="UP000056419">
    <property type="component" value="Unassembled WGS sequence"/>
</dbReference>
<dbReference type="AlphaFoldDB" id="A0A120A1Q9"/>
<accession>A0A120A1Q9</accession>
<dbReference type="RefSeq" id="WP_060386076.1">
    <property type="nucleotide sequence ID" value="NZ_LRGC01000010.1"/>
</dbReference>
<evidence type="ECO:0000313" key="2">
    <source>
        <dbReference type="Proteomes" id="UP000056419"/>
    </source>
</evidence>
<evidence type="ECO:0000313" key="1">
    <source>
        <dbReference type="EMBL" id="KWR53981.1"/>
    </source>
</evidence>
<comment type="caution">
    <text evidence="1">The sequence shown here is derived from an EMBL/GenBank/DDBJ whole genome shotgun (WGS) entry which is preliminary data.</text>
</comment>
<sequence length="713" mass="80894">MRKISLISIFCTCIFLMSCSAGKEKIVCLGNSQSDLAQLLEGEGYRLQYCTSVQEALEEAPEQSGVLLLNTTYPEQGTVLSTDDLVKMKAKSLRVLVEFPQQLGENVCVKTDTMELERIVACDSLTPQLPKMALMAFHRCVVKEMKETPDSTYLVAAKVAGFDMAVYGLTNTPTLPLLYQENENLMVAATSISNFAVCRYMAEHRVQSMFEYILSWLLQKDSVKISSWISYVKPAYSEDAKLSSDAGKQSIAKGIEWYYNGHFLVHPSWKKEWADKYMGDGLKPVGPELPADLPDGDGSLGVLEGHMSGIYHDGKQQYRYWMRDDVQGESSYAFAAAGDLLAKDDYLKVSSNLLDYSFREYRDSVRNNPKSPSYGLLGWAYTHKGTYYGDDNARSILGSLAASAIMNNTSWDKQIVECIVGNFRTTGKNGFRGGNLLDTDLQKKGWRQYFDSDLVNLHPHFESWNWACYLWLYTQTKYQPLLDRVKKGVTLMMKGYPNDWNWTNGIQQERARMILPLAWLYRVEPTEQHKQWLEFMTEELLKNQVACGGIREELGNEAKSMFGCTPSNDAYGRTEASLIFKNGDPVADMLYTTNFAFVGLCEVAMATQNPVYLKAVNRMRDFLVRIQVRSDKFKNVDGAWFRAFNYQDWNYWASNADAGWGVWSTLTGWIQSWIIGTQYLMEKNTSLWDLAAKKDVSAIAGSVIEEMITNNKY</sequence>
<proteinExistence type="predicted"/>
<organism evidence="1 2">
    <name type="scientific">Bacteroides stercoris</name>
    <dbReference type="NCBI Taxonomy" id="46506"/>
    <lineage>
        <taxon>Bacteria</taxon>
        <taxon>Pseudomonadati</taxon>
        <taxon>Bacteroidota</taxon>
        <taxon>Bacteroidia</taxon>
        <taxon>Bacteroidales</taxon>
        <taxon>Bacteroidaceae</taxon>
        <taxon>Bacteroides</taxon>
    </lineage>
</organism>
<dbReference type="STRING" id="46506.AA415_02232"/>
<gene>
    <name evidence="1" type="ORF">AA415_02232</name>
</gene>
<keyword evidence="2" id="KW-1185">Reference proteome</keyword>
<name>A0A120A1Q9_BACSE</name>
<dbReference type="PATRIC" id="fig|46506.5.peg.2393"/>